<organism evidence="1 2">
    <name type="scientific">Sparassis crispa</name>
    <dbReference type="NCBI Taxonomy" id="139825"/>
    <lineage>
        <taxon>Eukaryota</taxon>
        <taxon>Fungi</taxon>
        <taxon>Dikarya</taxon>
        <taxon>Basidiomycota</taxon>
        <taxon>Agaricomycotina</taxon>
        <taxon>Agaricomycetes</taxon>
        <taxon>Polyporales</taxon>
        <taxon>Sparassidaceae</taxon>
        <taxon>Sparassis</taxon>
    </lineage>
</organism>
<gene>
    <name evidence="1" type="ORF">SCP_1004290</name>
</gene>
<proteinExistence type="predicted"/>
<dbReference type="InParanoid" id="A0A401GYA8"/>
<dbReference type="RefSeq" id="XP_027618095.1">
    <property type="nucleotide sequence ID" value="XM_027762294.1"/>
</dbReference>
<name>A0A401GYA8_9APHY</name>
<accession>A0A401GYA8</accession>
<dbReference type="AlphaFoldDB" id="A0A401GYA8"/>
<keyword evidence="2" id="KW-1185">Reference proteome</keyword>
<dbReference type="STRING" id="139825.A0A401GYA8"/>
<evidence type="ECO:0000313" key="1">
    <source>
        <dbReference type="EMBL" id="GBE87182.1"/>
    </source>
</evidence>
<sequence length="164" mass="17735">MIATTPPSAASAFTAAARYRLVHVNATALPSPASLFARRNPDGMAVPTVELQTTLARVRALYGCGMGFASLRVLAGVVRATVGLRWKEGSEIEDLLASVDSDICQGIQSSREEMEGGRVSDLETARDAVNELRSAVKESLQDVEIWGGDYPFERGEVSLDFWKM</sequence>
<evidence type="ECO:0000313" key="2">
    <source>
        <dbReference type="Proteomes" id="UP000287166"/>
    </source>
</evidence>
<dbReference type="GeneID" id="38784099"/>
<dbReference type="EMBL" id="BFAD01000010">
    <property type="protein sequence ID" value="GBE87182.1"/>
    <property type="molecule type" value="Genomic_DNA"/>
</dbReference>
<dbReference type="OrthoDB" id="3219836at2759"/>
<comment type="caution">
    <text evidence="1">The sequence shown here is derived from an EMBL/GenBank/DDBJ whole genome shotgun (WGS) entry which is preliminary data.</text>
</comment>
<dbReference type="Proteomes" id="UP000287166">
    <property type="component" value="Unassembled WGS sequence"/>
</dbReference>
<reference evidence="1 2" key="1">
    <citation type="journal article" date="2018" name="Sci. Rep.">
        <title>Genome sequence of the cauliflower mushroom Sparassis crispa (Hanabiratake) and its association with beneficial usage.</title>
        <authorList>
            <person name="Kiyama R."/>
            <person name="Furutani Y."/>
            <person name="Kawaguchi K."/>
            <person name="Nakanishi T."/>
        </authorList>
    </citation>
    <scope>NUCLEOTIDE SEQUENCE [LARGE SCALE GENOMIC DNA]</scope>
</reference>
<protein>
    <submittedName>
        <fullName evidence="1">Uncharacterized protein</fullName>
    </submittedName>
</protein>